<dbReference type="EMBL" id="CABVLU010000002">
    <property type="protein sequence ID" value="VVT49705.1"/>
    <property type="molecule type" value="Genomic_DNA"/>
</dbReference>
<feature type="transmembrane region" description="Helical" evidence="2">
    <location>
        <begin position="152"/>
        <end position="170"/>
    </location>
</feature>
<organism evidence="3 4">
    <name type="scientific">Magnusiomyces paraingens</name>
    <dbReference type="NCBI Taxonomy" id="2606893"/>
    <lineage>
        <taxon>Eukaryota</taxon>
        <taxon>Fungi</taxon>
        <taxon>Dikarya</taxon>
        <taxon>Ascomycota</taxon>
        <taxon>Saccharomycotina</taxon>
        <taxon>Dipodascomycetes</taxon>
        <taxon>Dipodascales</taxon>
        <taxon>Dipodascaceae</taxon>
        <taxon>Magnusiomyces</taxon>
    </lineage>
</organism>
<evidence type="ECO:0000256" key="2">
    <source>
        <dbReference type="SAM" id="Phobius"/>
    </source>
</evidence>
<evidence type="ECO:0000313" key="4">
    <source>
        <dbReference type="Proteomes" id="UP000398389"/>
    </source>
</evidence>
<dbReference type="GeneID" id="43581221"/>
<feature type="region of interest" description="Disordered" evidence="1">
    <location>
        <begin position="47"/>
        <end position="86"/>
    </location>
</feature>
<keyword evidence="2" id="KW-0472">Membrane</keyword>
<keyword evidence="2" id="KW-1133">Transmembrane helix</keyword>
<protein>
    <submittedName>
        <fullName evidence="3">Uncharacterized protein</fullName>
    </submittedName>
</protein>
<feature type="region of interest" description="Disordered" evidence="1">
    <location>
        <begin position="1"/>
        <end position="22"/>
    </location>
</feature>
<name>A0A5E8BDQ7_9ASCO</name>
<dbReference type="RefSeq" id="XP_031853012.1">
    <property type="nucleotide sequence ID" value="XM_031997121.1"/>
</dbReference>
<gene>
    <name evidence="3" type="ORF">SAPINGB_P002402</name>
</gene>
<dbReference type="AlphaFoldDB" id="A0A5E8BDQ7"/>
<evidence type="ECO:0000256" key="1">
    <source>
        <dbReference type="SAM" id="MobiDB-lite"/>
    </source>
</evidence>
<keyword evidence="4" id="KW-1185">Reference proteome</keyword>
<reference evidence="3 4" key="1">
    <citation type="submission" date="2019-09" db="EMBL/GenBank/DDBJ databases">
        <authorList>
            <person name="Brejova B."/>
        </authorList>
    </citation>
    <scope>NUCLEOTIDE SEQUENCE [LARGE SCALE GENOMIC DNA]</scope>
</reference>
<evidence type="ECO:0000313" key="3">
    <source>
        <dbReference type="EMBL" id="VVT49705.1"/>
    </source>
</evidence>
<dbReference type="Proteomes" id="UP000398389">
    <property type="component" value="Unassembled WGS sequence"/>
</dbReference>
<keyword evidence="2" id="KW-0812">Transmembrane</keyword>
<sequence length="178" mass="17834">MSYAEATIKGAAQPATDDPIPIDNVNIVKEEVEEAVKAVAEAAAEAVEEGVKSAETATGVLPEVSKPPGPSKDDDKGSSSSPSPSCAALSQAFSDFAASVHSSIASAIATIKSNPTTATYVASAVAATSVLVLGIANTHKFGPHTVFGTREASVVAASLVAVGAGHYIVINTSKKPSK</sequence>
<accession>A0A5E8BDQ7</accession>
<feature type="transmembrane region" description="Helical" evidence="2">
    <location>
        <begin position="118"/>
        <end position="136"/>
    </location>
</feature>
<proteinExistence type="predicted"/>